<evidence type="ECO:0000313" key="1">
    <source>
        <dbReference type="EMBL" id="KAJ8618413.1"/>
    </source>
</evidence>
<protein>
    <submittedName>
        <fullName evidence="1">Uncharacterized protein</fullName>
    </submittedName>
</protein>
<dbReference type="EMBL" id="CM056812">
    <property type="protein sequence ID" value="KAJ8618413.1"/>
    <property type="molecule type" value="Genomic_DNA"/>
</dbReference>
<proteinExistence type="predicted"/>
<accession>A0ACC2KBA3</accession>
<dbReference type="Proteomes" id="UP001234297">
    <property type="component" value="Chromosome 4"/>
</dbReference>
<sequence>MEAWDIFVRTLREQEELDMDDRENPNNINIKEGGLAIRLLPLSFCLSLAASNSSKSSSLFSPTSSLSFHHHHNSRLLQIRWEGLFEASALFIHWRV</sequence>
<comment type="caution">
    <text evidence="1">The sequence shown here is derived from an EMBL/GenBank/DDBJ whole genome shotgun (WGS) entry which is preliminary data.</text>
</comment>
<evidence type="ECO:0000313" key="2">
    <source>
        <dbReference type="Proteomes" id="UP001234297"/>
    </source>
</evidence>
<keyword evidence="2" id="KW-1185">Reference proteome</keyword>
<reference evidence="1 2" key="1">
    <citation type="journal article" date="2022" name="Hortic Res">
        <title>A haplotype resolved chromosomal level avocado genome allows analysis of novel avocado genes.</title>
        <authorList>
            <person name="Nath O."/>
            <person name="Fletcher S.J."/>
            <person name="Hayward A."/>
            <person name="Shaw L.M."/>
            <person name="Masouleh A.K."/>
            <person name="Furtado A."/>
            <person name="Henry R.J."/>
            <person name="Mitter N."/>
        </authorList>
    </citation>
    <scope>NUCLEOTIDE SEQUENCE [LARGE SCALE GENOMIC DNA]</scope>
    <source>
        <strain evidence="2">cv. Hass</strain>
    </source>
</reference>
<name>A0ACC2KBA3_PERAE</name>
<organism evidence="1 2">
    <name type="scientific">Persea americana</name>
    <name type="common">Avocado</name>
    <dbReference type="NCBI Taxonomy" id="3435"/>
    <lineage>
        <taxon>Eukaryota</taxon>
        <taxon>Viridiplantae</taxon>
        <taxon>Streptophyta</taxon>
        <taxon>Embryophyta</taxon>
        <taxon>Tracheophyta</taxon>
        <taxon>Spermatophyta</taxon>
        <taxon>Magnoliopsida</taxon>
        <taxon>Magnoliidae</taxon>
        <taxon>Laurales</taxon>
        <taxon>Lauraceae</taxon>
        <taxon>Persea</taxon>
    </lineage>
</organism>
<gene>
    <name evidence="1" type="ORF">MRB53_014599</name>
</gene>